<comment type="caution">
    <text evidence="1">The sequence shown here is derived from an EMBL/GenBank/DDBJ whole genome shotgun (WGS) entry which is preliminary data.</text>
</comment>
<keyword evidence="2" id="KW-1185">Reference proteome</keyword>
<proteinExistence type="predicted"/>
<sequence>MSNHSKRIIKHPEGLEKAIEAVEEKLDVEDYIFEHIDLIYHKLEQCDLRAKKAENDGNQRYQCDMMFIAESLPVISAIIQVGSKLENYNSAKKWVRDELPDADAVSVLSALTFLYIVGMGQGEHENSTYVIEYPGLGKVNKRDIWNRISERVNRRFLSLGESANAAPIQSPEPLDKLSNGTESKSQFNIHESYAAVVSDASTKI</sequence>
<dbReference type="RefSeq" id="WP_226576348.1">
    <property type="nucleotide sequence ID" value="NZ_BLAY01000014.1"/>
</dbReference>
<evidence type="ECO:0000313" key="1">
    <source>
        <dbReference type="EMBL" id="GET36550.1"/>
    </source>
</evidence>
<organism evidence="1 2">
    <name type="scientific">Microseira wollei NIES-4236</name>
    <dbReference type="NCBI Taxonomy" id="2530354"/>
    <lineage>
        <taxon>Bacteria</taxon>
        <taxon>Bacillati</taxon>
        <taxon>Cyanobacteriota</taxon>
        <taxon>Cyanophyceae</taxon>
        <taxon>Oscillatoriophycideae</taxon>
        <taxon>Aerosakkonematales</taxon>
        <taxon>Aerosakkonemataceae</taxon>
        <taxon>Microseira</taxon>
    </lineage>
</organism>
<name>A0AAV3X900_9CYAN</name>
<reference evidence="1" key="1">
    <citation type="submission" date="2019-10" db="EMBL/GenBank/DDBJ databases">
        <title>Draft genome sequece of Microseira wollei NIES-4236.</title>
        <authorList>
            <person name="Yamaguchi H."/>
            <person name="Suzuki S."/>
            <person name="Kawachi M."/>
        </authorList>
    </citation>
    <scope>NUCLEOTIDE SEQUENCE</scope>
    <source>
        <strain evidence="1">NIES-4236</strain>
    </source>
</reference>
<gene>
    <name evidence="1" type="ORF">MiSe_13010</name>
</gene>
<dbReference type="AlphaFoldDB" id="A0AAV3X900"/>
<dbReference type="Proteomes" id="UP001050975">
    <property type="component" value="Unassembled WGS sequence"/>
</dbReference>
<evidence type="ECO:0000313" key="2">
    <source>
        <dbReference type="Proteomes" id="UP001050975"/>
    </source>
</evidence>
<dbReference type="EMBL" id="BLAY01000014">
    <property type="protein sequence ID" value="GET36550.1"/>
    <property type="molecule type" value="Genomic_DNA"/>
</dbReference>
<protein>
    <submittedName>
        <fullName evidence="1">Uncharacterized protein</fullName>
    </submittedName>
</protein>
<accession>A0AAV3X900</accession>